<dbReference type="SUPFAM" id="SSF53448">
    <property type="entry name" value="Nucleotide-diphospho-sugar transferases"/>
    <property type="match status" value="1"/>
</dbReference>
<dbReference type="InterPro" id="IPR029044">
    <property type="entry name" value="Nucleotide-diphossugar_trans"/>
</dbReference>
<comment type="caution">
    <text evidence="1">The sequence shown here is derived from an EMBL/GenBank/DDBJ whole genome shotgun (WGS) entry which is preliminary data.</text>
</comment>
<dbReference type="InterPro" id="IPR029063">
    <property type="entry name" value="SAM-dependent_MTases_sf"/>
</dbReference>
<dbReference type="Proteomes" id="UP001470230">
    <property type="component" value="Unassembled WGS sequence"/>
</dbReference>
<evidence type="ECO:0000313" key="1">
    <source>
        <dbReference type="EMBL" id="KAK8889661.1"/>
    </source>
</evidence>
<evidence type="ECO:0000313" key="2">
    <source>
        <dbReference type="Proteomes" id="UP001470230"/>
    </source>
</evidence>
<reference evidence="1 2" key="1">
    <citation type="submission" date="2024-04" db="EMBL/GenBank/DDBJ databases">
        <title>Tritrichomonas musculus Genome.</title>
        <authorList>
            <person name="Alves-Ferreira E."/>
            <person name="Grigg M."/>
            <person name="Lorenzi H."/>
            <person name="Galac M."/>
        </authorList>
    </citation>
    <scope>NUCLEOTIDE SEQUENCE [LARGE SCALE GENOMIC DNA]</scope>
    <source>
        <strain evidence="1 2">EAF2021</strain>
    </source>
</reference>
<organism evidence="1 2">
    <name type="scientific">Tritrichomonas musculus</name>
    <dbReference type="NCBI Taxonomy" id="1915356"/>
    <lineage>
        <taxon>Eukaryota</taxon>
        <taxon>Metamonada</taxon>
        <taxon>Parabasalia</taxon>
        <taxon>Tritrichomonadida</taxon>
        <taxon>Tritrichomonadidae</taxon>
        <taxon>Tritrichomonas</taxon>
    </lineage>
</organism>
<dbReference type="Pfam" id="PF05704">
    <property type="entry name" value="Caps_synth"/>
    <property type="match status" value="1"/>
</dbReference>
<gene>
    <name evidence="1" type="ORF">M9Y10_034414</name>
</gene>
<dbReference type="Gene3D" id="3.40.50.150">
    <property type="entry name" value="Vaccinia Virus protein VP39"/>
    <property type="match status" value="1"/>
</dbReference>
<sequence>MANSRTYFEFGSGGSTHQAAKRGLKIYSVEISPSWISLLKKEIQQICSYLGKNIDITYLLVDLQSSPDTSYSDFKNYIQIYNHTKYQADLIYIDGKYHFSCLMNLFNQVNQKTIIIVHNLEDKNISESLDTYFTTLKTVDNTIVLQKKDPPPFLSEETIEKIQNQDFTFSNKKIDIVTFLRKNFSDIYDRYKDYNNDEMVKPSEKQVWFYWWDGPKNMPYIAQICLKSIEENFREGNVTFIWKENYKKYATIPDYIMKKFKEKKISKTHFSDVYRMKLLSTRGGLWLDATILLVKKLPSEIFEYPFYTVHFRYTFQYFTGKWCTFLLSSYINNVVTKFCCDVLFAYYEKFDYVNDYFLLDYIFVFGCEFLPSFERAIQKVPLNNQNVMELIKLINSPWNAETKKIFDGLLEGTSFFKLSNKKKKFKVVNNTITVYKMLFNQYLK</sequence>
<dbReference type="SUPFAM" id="SSF53335">
    <property type="entry name" value="S-adenosyl-L-methionine-dependent methyltransferases"/>
    <property type="match status" value="1"/>
</dbReference>
<protein>
    <submittedName>
        <fullName evidence="1">Uncharacterized protein</fullName>
    </submittedName>
</protein>
<proteinExistence type="predicted"/>
<keyword evidence="2" id="KW-1185">Reference proteome</keyword>
<dbReference type="InterPro" id="IPR008441">
    <property type="entry name" value="AfumC-like_glycosyl_Trfase"/>
</dbReference>
<dbReference type="EMBL" id="JAPFFF010000005">
    <property type="protein sequence ID" value="KAK8889661.1"/>
    <property type="molecule type" value="Genomic_DNA"/>
</dbReference>
<name>A0ABR2KEX2_9EUKA</name>
<accession>A0ABR2KEX2</accession>